<protein>
    <submittedName>
        <fullName evidence="1">Uncharacterized protein</fullName>
    </submittedName>
</protein>
<gene>
    <name evidence="1" type="ORF">sS8_5000</name>
</gene>
<dbReference type="OrthoDB" id="9969744at2"/>
<dbReference type="Proteomes" id="UP000266313">
    <property type="component" value="Chromosome"/>
</dbReference>
<sequence length="74" mass="7752">MTLPIANGVFGKGVAGAPGQAVCDWSGEAALPDATPRPRISVGKGLPTYECLNQFARTEGANDFRQACFAVRAR</sequence>
<dbReference type="RefSeq" id="WP_119632022.1">
    <property type="nucleotide sequence ID" value="NZ_AP017928.1"/>
</dbReference>
<evidence type="ECO:0000313" key="2">
    <source>
        <dbReference type="Proteomes" id="UP000266313"/>
    </source>
</evidence>
<dbReference type="KEGG" id="mmai:sS8_5000"/>
<proteinExistence type="predicted"/>
<reference evidence="1 2" key="1">
    <citation type="submission" date="2016-12" db="EMBL/GenBank/DDBJ databases">
        <title>Genome sequencing of Methylocaldum marinum.</title>
        <authorList>
            <person name="Takeuchi M."/>
            <person name="Kamagata Y."/>
            <person name="Hiraoka S."/>
            <person name="Oshima K."/>
            <person name="Hattori M."/>
            <person name="Iwasaki W."/>
        </authorList>
    </citation>
    <scope>NUCLEOTIDE SEQUENCE [LARGE SCALE GENOMIC DNA]</scope>
    <source>
        <strain evidence="1 2">S8</strain>
    </source>
</reference>
<dbReference type="AlphaFoldDB" id="A0A250KZ15"/>
<keyword evidence="2" id="KW-1185">Reference proteome</keyword>
<accession>A0A250KZ15</accession>
<name>A0A250KZ15_9GAMM</name>
<organism evidence="1 2">
    <name type="scientific">Methylocaldum marinum</name>
    <dbReference type="NCBI Taxonomy" id="1432792"/>
    <lineage>
        <taxon>Bacteria</taxon>
        <taxon>Pseudomonadati</taxon>
        <taxon>Pseudomonadota</taxon>
        <taxon>Gammaproteobacteria</taxon>
        <taxon>Methylococcales</taxon>
        <taxon>Methylococcaceae</taxon>
        <taxon>Methylocaldum</taxon>
    </lineage>
</organism>
<dbReference type="EMBL" id="AP017928">
    <property type="protein sequence ID" value="BBA36923.1"/>
    <property type="molecule type" value="Genomic_DNA"/>
</dbReference>
<evidence type="ECO:0000313" key="1">
    <source>
        <dbReference type="EMBL" id="BBA36923.1"/>
    </source>
</evidence>